<evidence type="ECO:0000256" key="3">
    <source>
        <dbReference type="ARBA" id="ARBA00024327"/>
    </source>
</evidence>
<dbReference type="SUPFAM" id="SSF52402">
    <property type="entry name" value="Adenine nucleotide alpha hydrolases-like"/>
    <property type="match status" value="1"/>
</dbReference>
<evidence type="ECO:0000256" key="4">
    <source>
        <dbReference type="HAMAP-Rule" id="MF_00063"/>
    </source>
</evidence>
<feature type="binding site" evidence="4">
    <location>
        <position position="126"/>
    </location>
    <ligand>
        <name>[4Fe-4S] cluster</name>
        <dbReference type="ChEBI" id="CHEBI:49883"/>
    </ligand>
</feature>
<dbReference type="PANTHER" id="PTHR46509:SF1">
    <property type="entry name" value="PHOSPHOADENOSINE PHOSPHOSULFATE REDUCTASE"/>
    <property type="match status" value="1"/>
</dbReference>
<evidence type="ECO:0000259" key="5">
    <source>
        <dbReference type="Pfam" id="PF01507"/>
    </source>
</evidence>
<dbReference type="NCBIfam" id="NF002537">
    <property type="entry name" value="PRK02090.1"/>
    <property type="match status" value="1"/>
</dbReference>
<keyword evidence="4" id="KW-0411">Iron-sulfur</keyword>
<feature type="binding site" evidence="4">
    <location>
        <position position="207"/>
    </location>
    <ligand>
        <name>[4Fe-4S] cluster</name>
        <dbReference type="ChEBI" id="CHEBI:49883"/>
    </ligand>
</feature>
<comment type="cofactor">
    <cofactor evidence="4">
        <name>[4Fe-4S] cluster</name>
        <dbReference type="ChEBI" id="CHEBI:49883"/>
    </cofactor>
    <text evidence="4">Binds 1 [4Fe-4S] cluster per subunit.</text>
</comment>
<feature type="binding site" evidence="4">
    <location>
        <position position="210"/>
    </location>
    <ligand>
        <name>[4Fe-4S] cluster</name>
        <dbReference type="ChEBI" id="CHEBI:49883"/>
    </ligand>
</feature>
<dbReference type="Pfam" id="PF01507">
    <property type="entry name" value="PAPS_reduct"/>
    <property type="match status" value="1"/>
</dbReference>
<evidence type="ECO:0000256" key="2">
    <source>
        <dbReference type="ARBA" id="ARBA00023002"/>
    </source>
</evidence>
<dbReference type="AlphaFoldDB" id="A0A9X2LAQ4"/>
<evidence type="ECO:0000313" key="6">
    <source>
        <dbReference type="EMBL" id="MCQ8186248.1"/>
    </source>
</evidence>
<dbReference type="Proteomes" id="UP001142610">
    <property type="component" value="Unassembled WGS sequence"/>
</dbReference>
<accession>A0A9X2LAQ4</accession>
<comment type="caution">
    <text evidence="6">The sequence shown here is derived from an EMBL/GenBank/DDBJ whole genome shotgun (WGS) entry which is preliminary data.</text>
</comment>
<comment type="function">
    <text evidence="4">Catalyzes the formation of sulfite from adenosine 5'-phosphosulfate (APS) using thioredoxin as an electron donor.</text>
</comment>
<name>A0A9X2LAQ4_9PROT</name>
<proteinExistence type="inferred from homology"/>
<comment type="similarity">
    <text evidence="1 4">Belongs to the PAPS reductase family. CysH subfamily.</text>
</comment>
<dbReference type="InterPro" id="IPR004511">
    <property type="entry name" value="PAPS/APS_Rdtase"/>
</dbReference>
<dbReference type="HAMAP" id="MF_00063">
    <property type="entry name" value="CysH"/>
    <property type="match status" value="1"/>
</dbReference>
<comment type="subcellular location">
    <subcellularLocation>
        <location evidence="4">Cytoplasm</location>
    </subcellularLocation>
</comment>
<dbReference type="InterPro" id="IPR014729">
    <property type="entry name" value="Rossmann-like_a/b/a_fold"/>
</dbReference>
<dbReference type="EC" id="1.8.4.10" evidence="4"/>
<feature type="active site" description="Nucleophile; cysteine thiosulfonate intermediate" evidence="4">
    <location>
        <position position="233"/>
    </location>
</feature>
<dbReference type="PANTHER" id="PTHR46509">
    <property type="entry name" value="PHOSPHOADENOSINE PHOSPHOSULFATE REDUCTASE"/>
    <property type="match status" value="1"/>
</dbReference>
<dbReference type="GO" id="GO:0019379">
    <property type="term" value="P:sulfate assimilation, phosphoadenylyl sulfate reduction by phosphoadenylyl-sulfate reductase (thioredoxin)"/>
    <property type="evidence" value="ECO:0007669"/>
    <property type="project" value="UniProtKB-UniRule"/>
</dbReference>
<dbReference type="GO" id="GO:0043866">
    <property type="term" value="F:adenylyl-sulfate reductase (thioredoxin) activity"/>
    <property type="evidence" value="ECO:0007669"/>
    <property type="project" value="UniProtKB-EC"/>
</dbReference>
<dbReference type="NCBIfam" id="TIGR00434">
    <property type="entry name" value="cysH"/>
    <property type="match status" value="1"/>
</dbReference>
<dbReference type="PIRSF" id="PIRSF000857">
    <property type="entry name" value="PAPS_reductase"/>
    <property type="match status" value="1"/>
</dbReference>
<gene>
    <name evidence="4" type="primary">cysH</name>
    <name evidence="6" type="ORF">NOG11_12740</name>
</gene>
<dbReference type="EMBL" id="JANIBC010000015">
    <property type="protein sequence ID" value="MCQ8186248.1"/>
    <property type="molecule type" value="Genomic_DNA"/>
</dbReference>
<keyword evidence="4" id="KW-0963">Cytoplasm</keyword>
<keyword evidence="2 4" id="KW-0560">Oxidoreductase</keyword>
<dbReference type="GO" id="GO:0070814">
    <property type="term" value="P:hydrogen sulfide biosynthetic process"/>
    <property type="evidence" value="ECO:0007669"/>
    <property type="project" value="UniProtKB-UniRule"/>
</dbReference>
<dbReference type="GO" id="GO:0004604">
    <property type="term" value="F:phosphoadenylyl-sulfate reductase (thioredoxin) activity"/>
    <property type="evidence" value="ECO:0007669"/>
    <property type="project" value="UniProtKB-UniRule"/>
</dbReference>
<evidence type="ECO:0000313" key="7">
    <source>
        <dbReference type="Proteomes" id="UP001142610"/>
    </source>
</evidence>
<sequence length="238" mass="26176">MTAAVLQMPAQSPEERVRALSKEFFGASAEDILERAIAHEFAGEIALVSSFGAESGVLLHLVSRVAPDTPVIFLDTQKHFAQTLTHRRKLAASLGLTDVRDITPNEEEQQAEDRTGDLWRRDPDACCDLRKVRPLKGALDGFDAWVTGRKAFHGGGRAHLPAFEWNGTHFKVNPLVSWAQSDVKAYTEKHDIPAHPLVAQGYPSIGCWPCTMPVEEGEDVRAGRWSGSGKVECGIHTR</sequence>
<comment type="catalytic activity">
    <reaction evidence="4">
        <text>[thioredoxin]-disulfide + sulfite + AMP + 2 H(+) = adenosine 5'-phosphosulfate + [thioredoxin]-dithiol</text>
        <dbReference type="Rhea" id="RHEA:21976"/>
        <dbReference type="Rhea" id="RHEA-COMP:10698"/>
        <dbReference type="Rhea" id="RHEA-COMP:10700"/>
        <dbReference type="ChEBI" id="CHEBI:15378"/>
        <dbReference type="ChEBI" id="CHEBI:17359"/>
        <dbReference type="ChEBI" id="CHEBI:29950"/>
        <dbReference type="ChEBI" id="CHEBI:50058"/>
        <dbReference type="ChEBI" id="CHEBI:58243"/>
        <dbReference type="ChEBI" id="CHEBI:456215"/>
        <dbReference type="EC" id="1.8.4.10"/>
    </reaction>
</comment>
<dbReference type="GO" id="GO:0046872">
    <property type="term" value="F:metal ion binding"/>
    <property type="evidence" value="ECO:0007669"/>
    <property type="project" value="UniProtKB-KW"/>
</dbReference>
<dbReference type="Gene3D" id="3.40.50.620">
    <property type="entry name" value="HUPs"/>
    <property type="match status" value="1"/>
</dbReference>
<evidence type="ECO:0000256" key="1">
    <source>
        <dbReference type="ARBA" id="ARBA00009732"/>
    </source>
</evidence>
<dbReference type="GO" id="GO:0005737">
    <property type="term" value="C:cytoplasm"/>
    <property type="evidence" value="ECO:0007669"/>
    <property type="project" value="UniProtKB-SubCell"/>
</dbReference>
<organism evidence="6 7">
    <name type="scientific">Parvularcula maris</name>
    <dbReference type="NCBI Taxonomy" id="2965077"/>
    <lineage>
        <taxon>Bacteria</taxon>
        <taxon>Pseudomonadati</taxon>
        <taxon>Pseudomonadota</taxon>
        <taxon>Alphaproteobacteria</taxon>
        <taxon>Parvularculales</taxon>
        <taxon>Parvularculaceae</taxon>
        <taxon>Parvularcula</taxon>
    </lineage>
</organism>
<keyword evidence="4" id="KW-0408">Iron</keyword>
<feature type="binding site" evidence="4">
    <location>
        <position position="127"/>
    </location>
    <ligand>
        <name>[4Fe-4S] cluster</name>
        <dbReference type="ChEBI" id="CHEBI:49883"/>
    </ligand>
</feature>
<keyword evidence="4" id="KW-0479">Metal-binding</keyword>
<dbReference type="InterPro" id="IPR002500">
    <property type="entry name" value="PAPS_reduct_dom"/>
</dbReference>
<protein>
    <recommendedName>
        <fullName evidence="4">Adenosine 5'-phosphosulfate reductase</fullName>
        <shortName evidence="4">APS reductase</shortName>
        <ecNumber evidence="4">1.8.4.10</ecNumber>
    </recommendedName>
    <alternativeName>
        <fullName evidence="4">5'-adenylylsulfate reductase</fullName>
    </alternativeName>
    <alternativeName>
        <fullName evidence="4">Thioredoxin-dependent 5'-adenylylsulfate reductase</fullName>
    </alternativeName>
</protein>
<keyword evidence="7" id="KW-1185">Reference proteome</keyword>
<feature type="domain" description="Phosphoadenosine phosphosulphate reductase" evidence="5">
    <location>
        <begin position="45"/>
        <end position="213"/>
    </location>
</feature>
<reference evidence="6" key="1">
    <citation type="submission" date="2022-07" db="EMBL/GenBank/DDBJ databases">
        <title>Parvularcula maris sp. nov., an algicidal bacterium isolated from seawater.</title>
        <authorList>
            <person name="Li F."/>
        </authorList>
    </citation>
    <scope>NUCLEOTIDE SEQUENCE</scope>
    <source>
        <strain evidence="6">BGMRC 0090</strain>
    </source>
</reference>
<dbReference type="GO" id="GO:0051539">
    <property type="term" value="F:4 iron, 4 sulfur cluster binding"/>
    <property type="evidence" value="ECO:0007669"/>
    <property type="project" value="UniProtKB-UniRule"/>
</dbReference>
<dbReference type="RefSeq" id="WP_256620151.1">
    <property type="nucleotide sequence ID" value="NZ_JANIBC010000015.1"/>
</dbReference>
<comment type="pathway">
    <text evidence="3 4">Sulfur metabolism; hydrogen sulfide biosynthesis; sulfite from sulfate.</text>
</comment>